<dbReference type="InterPro" id="IPR000073">
    <property type="entry name" value="AB_hydrolase_1"/>
</dbReference>
<evidence type="ECO:0000256" key="1">
    <source>
        <dbReference type="ARBA" id="ARBA00010701"/>
    </source>
</evidence>
<evidence type="ECO:0000256" key="8">
    <source>
        <dbReference type="PIRSR" id="PIRSR000862-1"/>
    </source>
</evidence>
<keyword evidence="6" id="KW-0325">Glycoprotein</keyword>
<organism evidence="12 13">
    <name type="scientific">Drosophila lebanonensis</name>
    <name type="common">Fruit fly</name>
    <name type="synonym">Scaptodrosophila lebanonensis</name>
    <dbReference type="NCBI Taxonomy" id="7225"/>
    <lineage>
        <taxon>Eukaryota</taxon>
        <taxon>Metazoa</taxon>
        <taxon>Ecdysozoa</taxon>
        <taxon>Arthropoda</taxon>
        <taxon>Hexapoda</taxon>
        <taxon>Insecta</taxon>
        <taxon>Pterygota</taxon>
        <taxon>Neoptera</taxon>
        <taxon>Endopterygota</taxon>
        <taxon>Diptera</taxon>
        <taxon>Brachycera</taxon>
        <taxon>Muscomorpha</taxon>
        <taxon>Ephydroidea</taxon>
        <taxon>Drosophilidae</taxon>
        <taxon>Scaptodrosophila</taxon>
    </lineage>
</organism>
<feature type="signal peptide" evidence="10">
    <location>
        <begin position="1"/>
        <end position="19"/>
    </location>
</feature>
<dbReference type="Pfam" id="PF00561">
    <property type="entry name" value="Abhydrolase_1"/>
    <property type="match status" value="1"/>
</dbReference>
<comment type="similarity">
    <text evidence="1 7">Belongs to the AB hydrolase superfamily. Lipase family.</text>
</comment>
<keyword evidence="5" id="KW-0443">Lipid metabolism</keyword>
<evidence type="ECO:0000256" key="7">
    <source>
        <dbReference type="PIRNR" id="PIRNR000862"/>
    </source>
</evidence>
<feature type="region of interest" description="Disordered" evidence="9">
    <location>
        <begin position="395"/>
        <end position="414"/>
    </location>
</feature>
<dbReference type="Gene3D" id="3.40.50.1820">
    <property type="entry name" value="alpha/beta hydrolase"/>
    <property type="match status" value="1"/>
</dbReference>
<dbReference type="GeneID" id="115630696"/>
<dbReference type="Proteomes" id="UP000504634">
    <property type="component" value="Unplaced"/>
</dbReference>
<evidence type="ECO:0000313" key="13">
    <source>
        <dbReference type="RefSeq" id="XP_030383208.1"/>
    </source>
</evidence>
<gene>
    <name evidence="13" type="primary">LOC115630696</name>
</gene>
<dbReference type="SUPFAM" id="SSF53474">
    <property type="entry name" value="alpha/beta-Hydrolases"/>
    <property type="match status" value="1"/>
</dbReference>
<feature type="active site" description="Nucleophile" evidence="8">
    <location>
        <position position="168"/>
    </location>
</feature>
<feature type="domain" description="AB hydrolase-1" evidence="11">
    <location>
        <begin position="74"/>
        <end position="370"/>
    </location>
</feature>
<feature type="chain" id="PRO_5026783854" description="Lipase" evidence="10">
    <location>
        <begin position="20"/>
        <end position="414"/>
    </location>
</feature>
<proteinExistence type="inferred from homology"/>
<dbReference type="GO" id="GO:0016042">
    <property type="term" value="P:lipid catabolic process"/>
    <property type="evidence" value="ECO:0007669"/>
    <property type="project" value="UniProtKB-KW"/>
</dbReference>
<dbReference type="InterPro" id="IPR025483">
    <property type="entry name" value="Lipase_euk"/>
</dbReference>
<dbReference type="RefSeq" id="XP_030383208.1">
    <property type="nucleotide sequence ID" value="XM_030527348.1"/>
</dbReference>
<protein>
    <recommendedName>
        <fullName evidence="7">Lipase</fullName>
    </recommendedName>
</protein>
<name>A0A6J2U6P6_DROLE</name>
<dbReference type="PIRSF" id="PIRSF000862">
    <property type="entry name" value="Steryl_ester_lip"/>
    <property type="match status" value="1"/>
</dbReference>
<evidence type="ECO:0000313" key="12">
    <source>
        <dbReference type="Proteomes" id="UP000504634"/>
    </source>
</evidence>
<evidence type="ECO:0000256" key="2">
    <source>
        <dbReference type="ARBA" id="ARBA00022729"/>
    </source>
</evidence>
<dbReference type="AlphaFoldDB" id="A0A6J2U6P6"/>
<evidence type="ECO:0000256" key="9">
    <source>
        <dbReference type="SAM" id="MobiDB-lite"/>
    </source>
</evidence>
<dbReference type="PANTHER" id="PTHR11005">
    <property type="entry name" value="LYSOSOMAL ACID LIPASE-RELATED"/>
    <property type="match status" value="1"/>
</dbReference>
<evidence type="ECO:0000256" key="5">
    <source>
        <dbReference type="ARBA" id="ARBA00023098"/>
    </source>
</evidence>
<evidence type="ECO:0000256" key="3">
    <source>
        <dbReference type="ARBA" id="ARBA00022801"/>
    </source>
</evidence>
<dbReference type="InterPro" id="IPR029058">
    <property type="entry name" value="AB_hydrolase_fold"/>
</dbReference>
<evidence type="ECO:0000256" key="10">
    <source>
        <dbReference type="SAM" id="SignalP"/>
    </source>
</evidence>
<evidence type="ECO:0000259" key="11">
    <source>
        <dbReference type="Pfam" id="PF00561"/>
    </source>
</evidence>
<keyword evidence="12" id="KW-1185">Reference proteome</keyword>
<dbReference type="OrthoDB" id="9974421at2759"/>
<dbReference type="FunFam" id="3.40.50.1820:FF:000057">
    <property type="entry name" value="Lipase"/>
    <property type="match status" value="1"/>
</dbReference>
<feature type="active site" description="Charge relay system" evidence="8">
    <location>
        <position position="335"/>
    </location>
</feature>
<reference evidence="13" key="1">
    <citation type="submission" date="2025-08" db="UniProtKB">
        <authorList>
            <consortium name="RefSeq"/>
        </authorList>
    </citation>
    <scope>IDENTIFICATION</scope>
    <source>
        <strain evidence="13">11010-0011.00</strain>
        <tissue evidence="13">Whole body</tissue>
    </source>
</reference>
<dbReference type="GO" id="GO:0016788">
    <property type="term" value="F:hydrolase activity, acting on ester bonds"/>
    <property type="evidence" value="ECO:0007669"/>
    <property type="project" value="InterPro"/>
</dbReference>
<evidence type="ECO:0000256" key="6">
    <source>
        <dbReference type="ARBA" id="ARBA00023180"/>
    </source>
</evidence>
<keyword evidence="4 7" id="KW-0442">Lipid degradation</keyword>
<evidence type="ECO:0000256" key="4">
    <source>
        <dbReference type="ARBA" id="ARBA00022963"/>
    </source>
</evidence>
<feature type="active site" description="Charge relay system" evidence="8">
    <location>
        <position position="364"/>
    </location>
</feature>
<accession>A0A6J2U6P6</accession>
<sequence length="414" mass="47036">MINWLCGLCLAVQLATSGAGYLERNYPASVIQDARLTTLELLAKYRHPSEEHFVTTSDGYILALHRIPRPGAQPVLLVHGILDSSASWILMGPRNGLAYYLYDSGYDVWLGNCRGNTYSRNHTSLNPSKDRAFWNFSWHEIGLYDLPAMIDKVLDATSFKKLTYYGHSQGTTVFFVMASSLPAYNDKVILINALAPVAFLNHIKTKLVKVVRAMMALLFGKDKPMELLPRSKLMLKMCFISKTVLNLCMNYVSRAVGGDMKKINKTMIPVILGHLPAGSSIRQVQHYLQLIKSGRFCSFEYSPKKSMLKYGSLSPIDYNIENITVPVALYVAENDYLTVPEDIQRLARQLSNVVAHQIFNNWNHADIIWATNARRRLQPKMVEISKRLEYFQKPWLTTPEPQKGSKDSEEDYEE</sequence>
<keyword evidence="3 7" id="KW-0378">Hydrolase</keyword>
<keyword evidence="2 10" id="KW-0732">Signal</keyword>